<keyword evidence="2" id="KW-1185">Reference proteome</keyword>
<sequence>MRQMSVLESKGCSNPGQPNWVVLLLKQLVNKRKLYEAIQLYKQSRQDRNFVLSLIPLALKACALLGSLDSSRLLHADSCKLGIDRDFVVGTSLVSAYCKCGCIKSARKLFDEMTVKSVVTWNAMINGYMGAGNVGSAFELFEWMGERSRVSWIEIIRGFAMNGDTVTARRMFDRVPMEMRNVVTWTVMVDGYVENGEMEEARRVFEVMPERNFYAWSAMTSGYCKIGDVGEAELIFDRIPVKNLVNWNAMISGYAKNGLSSKALEAFDRMREEGIKPDEISVVSALSACAQSGQLETGRKIHELVESVGLELNQFVSNALIDMYTKCGDLDRAREIFFATPQRNCACWNAIISGFATQGRYREALEFFHEMVLSGETPDDVSFLSVLSACAHAGFVEEGLEIFSKMDKYNVVTTVKHYGCLVDLLARAGRLEDAYELVKSMPVEPNDVVWGALLGACRVHSTVGLAECVINNVRQPDHCDDSHFPLVANIYAAADRWEKAERVRLIMRNKGIQKMAGGSAVLLGEWVFKS</sequence>
<proteinExistence type="predicted"/>
<protein>
    <submittedName>
        <fullName evidence="1">Uncharacterized protein</fullName>
    </submittedName>
</protein>
<evidence type="ECO:0000313" key="2">
    <source>
        <dbReference type="Proteomes" id="UP001057402"/>
    </source>
</evidence>
<evidence type="ECO:0000313" key="1">
    <source>
        <dbReference type="EMBL" id="KAI4388686.1"/>
    </source>
</evidence>
<comment type="caution">
    <text evidence="1">The sequence shown here is derived from an EMBL/GenBank/DDBJ whole genome shotgun (WGS) entry which is preliminary data.</text>
</comment>
<accession>A0ACB9SF58</accession>
<organism evidence="1 2">
    <name type="scientific">Melastoma candidum</name>
    <dbReference type="NCBI Taxonomy" id="119954"/>
    <lineage>
        <taxon>Eukaryota</taxon>
        <taxon>Viridiplantae</taxon>
        <taxon>Streptophyta</taxon>
        <taxon>Embryophyta</taxon>
        <taxon>Tracheophyta</taxon>
        <taxon>Spermatophyta</taxon>
        <taxon>Magnoliopsida</taxon>
        <taxon>eudicotyledons</taxon>
        <taxon>Gunneridae</taxon>
        <taxon>Pentapetalae</taxon>
        <taxon>rosids</taxon>
        <taxon>malvids</taxon>
        <taxon>Myrtales</taxon>
        <taxon>Melastomataceae</taxon>
        <taxon>Melastomatoideae</taxon>
        <taxon>Melastomateae</taxon>
        <taxon>Melastoma</taxon>
    </lineage>
</organism>
<dbReference type="EMBL" id="CM042880">
    <property type="protein sequence ID" value="KAI4388686.1"/>
    <property type="molecule type" value="Genomic_DNA"/>
</dbReference>
<reference evidence="2" key="1">
    <citation type="journal article" date="2023" name="Front. Plant Sci.">
        <title>Chromosomal-level genome assembly of Melastoma candidum provides insights into trichome evolution.</title>
        <authorList>
            <person name="Zhong Y."/>
            <person name="Wu W."/>
            <person name="Sun C."/>
            <person name="Zou P."/>
            <person name="Liu Y."/>
            <person name="Dai S."/>
            <person name="Zhou R."/>
        </authorList>
    </citation>
    <scope>NUCLEOTIDE SEQUENCE [LARGE SCALE GENOMIC DNA]</scope>
</reference>
<name>A0ACB9SF58_9MYRT</name>
<gene>
    <name evidence="1" type="ORF">MLD38_000992</name>
</gene>
<dbReference type="Proteomes" id="UP001057402">
    <property type="component" value="Chromosome 1"/>
</dbReference>